<evidence type="ECO:0000256" key="5">
    <source>
        <dbReference type="ARBA" id="ARBA00004477"/>
    </source>
</evidence>
<evidence type="ECO:0000256" key="26">
    <source>
        <dbReference type="ARBA" id="ARBA00033404"/>
    </source>
</evidence>
<evidence type="ECO:0000256" key="16">
    <source>
        <dbReference type="ARBA" id="ARBA00022832"/>
    </source>
</evidence>
<dbReference type="InterPro" id="IPR036396">
    <property type="entry name" value="Cyt_P450_sf"/>
</dbReference>
<feature type="binding site" description="axial binding residue" evidence="34">
    <location>
        <position position="463"/>
    </location>
    <ligand>
        <name>heme</name>
        <dbReference type="ChEBI" id="CHEBI:30413"/>
    </ligand>
    <ligandPart>
        <name>Fe</name>
        <dbReference type="ChEBI" id="CHEBI:18248"/>
    </ligandPart>
</feature>
<comment type="similarity">
    <text evidence="6 35">Belongs to the cytochrome P450 family.</text>
</comment>
<keyword evidence="18" id="KW-1133">Transmembrane helix</keyword>
<evidence type="ECO:0000256" key="30">
    <source>
        <dbReference type="ARBA" id="ARBA00038872"/>
    </source>
</evidence>
<evidence type="ECO:0000256" key="27">
    <source>
        <dbReference type="ARBA" id="ARBA00036380"/>
    </source>
</evidence>
<keyword evidence="15" id="KW-0256">Endoplasmic reticulum</keyword>
<gene>
    <name evidence="36" type="ORF">HOLleu_41551</name>
</gene>
<comment type="catalytic activity">
    <reaction evidence="28">
        <text>prostaglandin H2 = (12S)-hydroxy-(5Z,8E,10E)-heptadecatrienoate + malonaldehyde</text>
        <dbReference type="Rhea" id="RHEA:48644"/>
        <dbReference type="ChEBI" id="CHEBI:57405"/>
        <dbReference type="ChEBI" id="CHEBI:90694"/>
        <dbReference type="ChEBI" id="CHEBI:566274"/>
    </reaction>
</comment>
<comment type="catalytic activity">
    <reaction evidence="2">
        <text>a hydroperoxyeicosatetraenoate = an oxoeicosatetraenoate + H2O</text>
        <dbReference type="Rhea" id="RHEA:55556"/>
        <dbReference type="ChEBI" id="CHEBI:15377"/>
        <dbReference type="ChEBI" id="CHEBI:59720"/>
        <dbReference type="ChEBI" id="CHEBI:131859"/>
        <dbReference type="EC" id="4.2.1.152"/>
    </reaction>
    <physiologicalReaction direction="left-to-right" evidence="2">
        <dbReference type="Rhea" id="RHEA:55557"/>
    </physiologicalReaction>
</comment>
<dbReference type="InterPro" id="IPR017972">
    <property type="entry name" value="Cyt_P450_CS"/>
</dbReference>
<keyword evidence="37" id="KW-1185">Reference proteome</keyword>
<keyword evidence="16" id="KW-0276">Fatty acid metabolism</keyword>
<dbReference type="Gene3D" id="1.10.630.10">
    <property type="entry name" value="Cytochrome P450"/>
    <property type="match status" value="1"/>
</dbReference>
<keyword evidence="22" id="KW-0472">Membrane</keyword>
<reference evidence="36" key="1">
    <citation type="submission" date="2021-10" db="EMBL/GenBank/DDBJ databases">
        <title>Tropical sea cucumber genome reveals ecological adaptation and Cuvierian tubules defense mechanism.</title>
        <authorList>
            <person name="Chen T."/>
        </authorList>
    </citation>
    <scope>NUCLEOTIDE SEQUENCE</scope>
    <source>
        <strain evidence="36">Nanhai2018</strain>
        <tissue evidence="36">Muscle</tissue>
    </source>
</reference>
<evidence type="ECO:0000256" key="2">
    <source>
        <dbReference type="ARBA" id="ARBA00001719"/>
    </source>
</evidence>
<evidence type="ECO:0000256" key="7">
    <source>
        <dbReference type="ARBA" id="ARBA00011245"/>
    </source>
</evidence>
<comment type="caution">
    <text evidence="36">The sequence shown here is derived from an EMBL/GenBank/DDBJ whole genome shotgun (WGS) entry which is preliminary data.</text>
</comment>
<dbReference type="Proteomes" id="UP001152320">
    <property type="component" value="Chromosome 23"/>
</dbReference>
<evidence type="ECO:0000256" key="31">
    <source>
        <dbReference type="ARBA" id="ARBA00040834"/>
    </source>
</evidence>
<evidence type="ECO:0000256" key="21">
    <source>
        <dbReference type="ARBA" id="ARBA00023098"/>
    </source>
</evidence>
<evidence type="ECO:0000256" key="10">
    <source>
        <dbReference type="ARBA" id="ARBA00022516"/>
    </source>
</evidence>
<evidence type="ECO:0000256" key="23">
    <source>
        <dbReference type="ARBA" id="ARBA00023160"/>
    </source>
</evidence>
<dbReference type="EC" id="5.3.99.5" evidence="30"/>
<keyword evidence="24" id="KW-0413">Isomerase</keyword>
<dbReference type="PANTHER" id="PTHR24302:SF47">
    <property type="entry name" value="CYTOCHROME P450"/>
    <property type="match status" value="1"/>
</dbReference>
<dbReference type="InterPro" id="IPR001128">
    <property type="entry name" value="Cyt_P450"/>
</dbReference>
<evidence type="ECO:0000313" key="37">
    <source>
        <dbReference type="Proteomes" id="UP001152320"/>
    </source>
</evidence>
<evidence type="ECO:0000256" key="22">
    <source>
        <dbReference type="ARBA" id="ARBA00023136"/>
    </source>
</evidence>
<dbReference type="PROSITE" id="PS00086">
    <property type="entry name" value="CYTOCHROME_P450"/>
    <property type="match status" value="1"/>
</dbReference>
<accession>A0A9Q0YCM9</accession>
<evidence type="ECO:0000256" key="6">
    <source>
        <dbReference type="ARBA" id="ARBA00010617"/>
    </source>
</evidence>
<dbReference type="GO" id="GO:0004796">
    <property type="term" value="F:thromboxane-A synthase activity"/>
    <property type="evidence" value="ECO:0007669"/>
    <property type="project" value="UniProtKB-EC"/>
</dbReference>
<keyword evidence="10" id="KW-0444">Lipid biosynthesis</keyword>
<dbReference type="InterPro" id="IPR002401">
    <property type="entry name" value="Cyt_P450_E_grp-I"/>
</dbReference>
<evidence type="ECO:0000256" key="18">
    <source>
        <dbReference type="ARBA" id="ARBA00022989"/>
    </source>
</evidence>
<keyword evidence="14 34" id="KW-0479">Metal-binding</keyword>
<dbReference type="CDD" id="cd11055">
    <property type="entry name" value="CYP3A-like"/>
    <property type="match status" value="1"/>
</dbReference>
<evidence type="ECO:0000256" key="12">
    <source>
        <dbReference type="ARBA" id="ARBA00022617"/>
    </source>
</evidence>
<evidence type="ECO:0000256" key="1">
    <source>
        <dbReference type="ARBA" id="ARBA00001143"/>
    </source>
</evidence>
<evidence type="ECO:0000256" key="15">
    <source>
        <dbReference type="ARBA" id="ARBA00022824"/>
    </source>
</evidence>
<comment type="catalytic activity">
    <reaction evidence="1">
        <text>(15S)-hydroperoxy-(5Z,8Z,11Z,13E)-eicosatetraenoate = 15-oxo-(5Z,8Z,11Z,13E)-eicosatetraenoate + H2O</text>
        <dbReference type="Rhea" id="RHEA:48636"/>
        <dbReference type="ChEBI" id="CHEBI:15377"/>
        <dbReference type="ChEBI" id="CHEBI:57410"/>
        <dbReference type="ChEBI" id="CHEBI:57446"/>
    </reaction>
    <physiologicalReaction direction="left-to-right" evidence="1">
        <dbReference type="Rhea" id="RHEA:48637"/>
    </physiologicalReaction>
</comment>
<dbReference type="GO" id="GO:0001516">
    <property type="term" value="P:prostaglandin biosynthetic process"/>
    <property type="evidence" value="ECO:0007669"/>
    <property type="project" value="UniProtKB-KW"/>
</dbReference>
<dbReference type="GO" id="GO:0005789">
    <property type="term" value="C:endoplasmic reticulum membrane"/>
    <property type="evidence" value="ECO:0007669"/>
    <property type="project" value="UniProtKB-SubCell"/>
</dbReference>
<keyword evidence="11" id="KW-0643">Prostaglandin biosynthesis</keyword>
<keyword evidence="9" id="KW-0644">Prostaglandin metabolism</keyword>
<dbReference type="FunFam" id="1.10.630.10:FF:000042">
    <property type="entry name" value="Cytochrome P450"/>
    <property type="match status" value="1"/>
</dbReference>
<dbReference type="GO" id="GO:0020037">
    <property type="term" value="F:heme binding"/>
    <property type="evidence" value="ECO:0007669"/>
    <property type="project" value="InterPro"/>
</dbReference>
<dbReference type="PANTHER" id="PTHR24302">
    <property type="entry name" value="CYTOCHROME P450 FAMILY 3"/>
    <property type="match status" value="1"/>
</dbReference>
<evidence type="ECO:0000256" key="24">
    <source>
        <dbReference type="ARBA" id="ARBA00023235"/>
    </source>
</evidence>
<evidence type="ECO:0000256" key="4">
    <source>
        <dbReference type="ARBA" id="ARBA00004406"/>
    </source>
</evidence>
<dbReference type="GO" id="GO:0016705">
    <property type="term" value="F:oxidoreductase activity, acting on paired donors, with incorporation or reduction of molecular oxygen"/>
    <property type="evidence" value="ECO:0007669"/>
    <property type="project" value="InterPro"/>
</dbReference>
<dbReference type="EMBL" id="JAIZAY010000023">
    <property type="protein sequence ID" value="KAJ8019810.1"/>
    <property type="molecule type" value="Genomic_DNA"/>
</dbReference>
<protein>
    <recommendedName>
        <fullName evidence="31">Thromboxane-A synthase</fullName>
        <ecNumber evidence="8">4.2.1.152</ecNumber>
        <ecNumber evidence="30">5.3.99.5</ecNumber>
    </recommendedName>
    <alternativeName>
        <fullName evidence="32">Cytochrome P450 5A1</fullName>
    </alternativeName>
    <alternativeName>
        <fullName evidence="26">Hydroperoxy icosatetraenoate dehydratase</fullName>
    </alternativeName>
</protein>
<dbReference type="GO" id="GO:0106256">
    <property type="term" value="F:hydroperoxy icosatetraenoate dehydratase activity"/>
    <property type="evidence" value="ECO:0007669"/>
    <property type="project" value="UniProtKB-EC"/>
</dbReference>
<evidence type="ECO:0000256" key="28">
    <source>
        <dbReference type="ARBA" id="ARBA00036424"/>
    </source>
</evidence>
<dbReference type="SUPFAM" id="SSF48264">
    <property type="entry name" value="Cytochrome P450"/>
    <property type="match status" value="1"/>
</dbReference>
<evidence type="ECO:0000256" key="25">
    <source>
        <dbReference type="ARBA" id="ARBA00023239"/>
    </source>
</evidence>
<evidence type="ECO:0000256" key="14">
    <source>
        <dbReference type="ARBA" id="ARBA00022723"/>
    </source>
</evidence>
<evidence type="ECO:0000256" key="20">
    <source>
        <dbReference type="ARBA" id="ARBA00023004"/>
    </source>
</evidence>
<evidence type="ECO:0000256" key="35">
    <source>
        <dbReference type="RuleBase" id="RU000461"/>
    </source>
</evidence>
<evidence type="ECO:0000256" key="33">
    <source>
        <dbReference type="ARBA" id="ARBA00054825"/>
    </source>
</evidence>
<evidence type="ECO:0000256" key="8">
    <source>
        <dbReference type="ARBA" id="ARBA00013084"/>
    </source>
</evidence>
<dbReference type="PRINTS" id="PR00463">
    <property type="entry name" value="EP450I"/>
</dbReference>
<dbReference type="GO" id="GO:0005506">
    <property type="term" value="F:iron ion binding"/>
    <property type="evidence" value="ECO:0007669"/>
    <property type="project" value="InterPro"/>
</dbReference>
<evidence type="ECO:0000256" key="13">
    <source>
        <dbReference type="ARBA" id="ARBA00022692"/>
    </source>
</evidence>
<evidence type="ECO:0000256" key="32">
    <source>
        <dbReference type="ARBA" id="ARBA00042726"/>
    </source>
</evidence>
<comment type="catalytic activity">
    <reaction evidence="29">
        <text>prostaglandin H2 = thromboxane A2</text>
        <dbReference type="Rhea" id="RHEA:17137"/>
        <dbReference type="ChEBI" id="CHEBI:57405"/>
        <dbReference type="ChEBI" id="CHEBI:57445"/>
        <dbReference type="EC" id="5.3.99.5"/>
    </reaction>
    <physiologicalReaction direction="left-to-right" evidence="29">
        <dbReference type="Rhea" id="RHEA:17138"/>
    </physiologicalReaction>
</comment>
<evidence type="ECO:0000256" key="3">
    <source>
        <dbReference type="ARBA" id="ARBA00004174"/>
    </source>
</evidence>
<sequence length="523" mass="59589">MDFYEYLTSISKLKLGGICLALFLAYDYWKKLYFRRHGIPGPFPLPIVGTLLSFTKGFTSDMLTKKNQYGKVYGIAFTDRSFVIHDLDMLQEVLISRFSSFPNHSKPRFEDKPFNKAITVQQDNHWRDTRSILSPAFSGSRMKQMTPLIKECCDQLVEHFGELSKTEGGIQCKDLYGAYSMDAVASTFFGMQIDSQKDPSNPFVKYAKEAFDMGITNLKLLIGLLVPGMAKLYNLLGIQISNKSATSFFIRVINQAIERRKKEENKRKDMLQLMIDAHKLDSYVVQEEDDLVKGDLAGQQDTSYRSKKALDADEIMANAVFFLIAGYDTTSSALCMSSYLLAMNKQHQEKLIQEVDKFAPRREDVTYEILSKMEYLDGVVRESLRLYPPAAGADRCNDKGDIVIKGTLIPKGFSVFIPIYAIQHDPEYWDEPEEFRPQRFFKENRASIHSVSWLPFGNGPRSCIGMRLALMEVKFALVRMLQEFTFETCAETEVIPPVLNNTSLFISPPDGVKLQVVPRKKSD</sequence>
<dbReference type="PRINTS" id="PR00385">
    <property type="entry name" value="P450"/>
</dbReference>
<name>A0A9Q0YCM9_HOLLE</name>
<keyword evidence="19 35" id="KW-0560">Oxidoreductase</keyword>
<keyword evidence="35" id="KW-0503">Monooxygenase</keyword>
<evidence type="ECO:0000256" key="9">
    <source>
        <dbReference type="ARBA" id="ARBA00022501"/>
    </source>
</evidence>
<keyword evidence="12 34" id="KW-0349">Heme</keyword>
<comment type="catalytic activity">
    <reaction evidence="27">
        <text>(15S)-hydroperoxy-(5Z,8Z,11Z,13E)-eicosatetraenoate + AH2 = (15S)-hydroxy-(5Z,8Z,11Z,13E)-eicosatetraenoate + A + H2O</text>
        <dbReference type="Rhea" id="RHEA:48856"/>
        <dbReference type="ChEBI" id="CHEBI:13193"/>
        <dbReference type="ChEBI" id="CHEBI:15377"/>
        <dbReference type="ChEBI" id="CHEBI:17499"/>
        <dbReference type="ChEBI" id="CHEBI:57409"/>
        <dbReference type="ChEBI" id="CHEBI:57446"/>
    </reaction>
    <physiologicalReaction direction="left-to-right" evidence="27">
        <dbReference type="Rhea" id="RHEA:48857"/>
    </physiologicalReaction>
</comment>
<dbReference type="AlphaFoldDB" id="A0A9Q0YCM9"/>
<dbReference type="Pfam" id="PF00067">
    <property type="entry name" value="p450"/>
    <property type="match status" value="1"/>
</dbReference>
<evidence type="ECO:0000256" key="29">
    <source>
        <dbReference type="ARBA" id="ARBA00036475"/>
    </source>
</evidence>
<evidence type="ECO:0000256" key="19">
    <source>
        <dbReference type="ARBA" id="ARBA00023002"/>
    </source>
</evidence>
<evidence type="ECO:0000256" key="34">
    <source>
        <dbReference type="PIRSR" id="PIRSR602401-1"/>
    </source>
</evidence>
<evidence type="ECO:0000256" key="11">
    <source>
        <dbReference type="ARBA" id="ARBA00022585"/>
    </source>
</evidence>
<keyword evidence="25" id="KW-0456">Lyase</keyword>
<comment type="subcellular location">
    <subcellularLocation>
        <location evidence="5">Endoplasmic reticulum membrane</location>
        <topology evidence="5">Multi-pass membrane protein</topology>
    </subcellularLocation>
    <subcellularLocation>
        <location evidence="4">Endoplasmic reticulum membrane</location>
        <topology evidence="4">Peripheral membrane protein</topology>
    </subcellularLocation>
    <subcellularLocation>
        <location evidence="3">Microsome membrane</location>
        <topology evidence="3">Peripheral membrane protein</topology>
    </subcellularLocation>
</comment>
<proteinExistence type="inferred from homology"/>
<organism evidence="36 37">
    <name type="scientific">Holothuria leucospilota</name>
    <name type="common">Black long sea cucumber</name>
    <name type="synonym">Mertensiothuria leucospilota</name>
    <dbReference type="NCBI Taxonomy" id="206669"/>
    <lineage>
        <taxon>Eukaryota</taxon>
        <taxon>Metazoa</taxon>
        <taxon>Echinodermata</taxon>
        <taxon>Eleutherozoa</taxon>
        <taxon>Echinozoa</taxon>
        <taxon>Holothuroidea</taxon>
        <taxon>Aspidochirotacea</taxon>
        <taxon>Aspidochirotida</taxon>
        <taxon>Holothuriidae</taxon>
        <taxon>Holothuria</taxon>
    </lineage>
</organism>
<dbReference type="GO" id="GO:0008395">
    <property type="term" value="F:steroid hydroxylase activity"/>
    <property type="evidence" value="ECO:0007669"/>
    <property type="project" value="TreeGrafter"/>
</dbReference>
<dbReference type="InterPro" id="IPR050705">
    <property type="entry name" value="Cytochrome_P450_3A"/>
</dbReference>
<comment type="subunit">
    <text evidence="7">Monomer.</text>
</comment>
<evidence type="ECO:0000256" key="17">
    <source>
        <dbReference type="ARBA" id="ARBA00022848"/>
    </source>
</evidence>
<keyword evidence="23" id="KW-0275">Fatty acid biosynthesis</keyword>
<keyword evidence="21" id="KW-0443">Lipid metabolism</keyword>
<dbReference type="EC" id="4.2.1.152" evidence="8"/>
<evidence type="ECO:0000313" key="36">
    <source>
        <dbReference type="EMBL" id="KAJ8019810.1"/>
    </source>
</evidence>
<keyword evidence="20 34" id="KW-0408">Iron</keyword>
<comment type="function">
    <text evidence="33">Catalyzes the conversion of prostaglandin H2 (PGH2) to thromboxane A2 (TXA2), a potent inducer of blood vessel constriction and platelet aggregation. Also cleaves PGH2 to 12-hydroxy-heptadecatrienoicacid (12-HHT) and malondialdehyde, which is known to act as a mediator of DNA damage. 12-HHT and malondialdehyde are formed stoichiometrically in the same amounts as TXA2. Additionally, displays dehydratase activity, toward (15S)-hydroperoxy-(5Z,8Z,11Z,13E)-eicosatetraenoate (15(S)-HPETE) producing 15-KETE and 15-HETE.</text>
</comment>
<keyword evidence="17" id="KW-0492">Microsome</keyword>
<dbReference type="OrthoDB" id="2789670at2759"/>
<keyword evidence="13" id="KW-0812">Transmembrane</keyword>
<comment type="cofactor">
    <cofactor evidence="34">
        <name>heme</name>
        <dbReference type="ChEBI" id="CHEBI:30413"/>
    </cofactor>
</comment>